<evidence type="ECO:0000256" key="8">
    <source>
        <dbReference type="ARBA" id="ARBA00023277"/>
    </source>
</evidence>
<evidence type="ECO:0000256" key="1">
    <source>
        <dbReference type="ARBA" id="ARBA00000822"/>
    </source>
</evidence>
<dbReference type="Gene3D" id="3.20.20.80">
    <property type="entry name" value="Glycosidases"/>
    <property type="match status" value="1"/>
</dbReference>
<dbReference type="GO" id="GO:0005576">
    <property type="term" value="C:extracellular region"/>
    <property type="evidence" value="ECO:0007669"/>
    <property type="project" value="TreeGrafter"/>
</dbReference>
<protein>
    <recommendedName>
        <fullName evidence="3">chitinase</fullName>
        <ecNumber evidence="3">3.2.1.14</ecNumber>
    </recommendedName>
</protein>
<keyword evidence="9 13" id="KW-0326">Glycosidase</keyword>
<evidence type="ECO:0000313" key="18">
    <source>
        <dbReference type="Proteomes" id="UP000191518"/>
    </source>
</evidence>
<evidence type="ECO:0000256" key="6">
    <source>
        <dbReference type="ARBA" id="ARBA00022801"/>
    </source>
</evidence>
<evidence type="ECO:0000256" key="14">
    <source>
        <dbReference type="SAM" id="MobiDB-lite"/>
    </source>
</evidence>
<comment type="subcellular location">
    <subcellularLocation>
        <location evidence="2">Secreted</location>
        <location evidence="2">Cell wall</location>
    </subcellularLocation>
</comment>
<dbReference type="AlphaFoldDB" id="A0A1V6RHE8"/>
<evidence type="ECO:0000256" key="13">
    <source>
        <dbReference type="RuleBase" id="RU000489"/>
    </source>
</evidence>
<evidence type="ECO:0000256" key="15">
    <source>
        <dbReference type="SAM" id="SignalP"/>
    </source>
</evidence>
<evidence type="ECO:0000313" key="17">
    <source>
        <dbReference type="EMBL" id="OQE01247.1"/>
    </source>
</evidence>
<dbReference type="PROSITE" id="PS01095">
    <property type="entry name" value="GH18_1"/>
    <property type="match status" value="1"/>
</dbReference>
<dbReference type="CDD" id="cd02877">
    <property type="entry name" value="GH18_hevamine_XipI_class_III"/>
    <property type="match status" value="1"/>
</dbReference>
<comment type="similarity">
    <text evidence="12">Belongs to the glycosyl hydrolase 18 family. Chitinase class III subfamily.</text>
</comment>
<keyword evidence="18" id="KW-1185">Reference proteome</keyword>
<evidence type="ECO:0000256" key="11">
    <source>
        <dbReference type="ARBA" id="ARBA00024658"/>
    </source>
</evidence>
<dbReference type="SUPFAM" id="SSF51445">
    <property type="entry name" value="(Trans)glycosidases"/>
    <property type="match status" value="1"/>
</dbReference>
<evidence type="ECO:0000256" key="2">
    <source>
        <dbReference type="ARBA" id="ARBA00004191"/>
    </source>
</evidence>
<dbReference type="PANTHER" id="PTHR45708:SF49">
    <property type="entry name" value="ENDOCHITINASE"/>
    <property type="match status" value="1"/>
</dbReference>
<keyword evidence="6 13" id="KW-0378">Hydrolase</keyword>
<comment type="function">
    <text evidence="11">GPI-anchored chitinase involved in the degradation of chitin, a component of the cell walls of fungi and exoskeletal elements of some animals (including worms and arthropods). Required to reshape the cell wall at the sites where cell wall remodeling and/or cell wall maturation actively take place such as sites of conidia formation.</text>
</comment>
<dbReference type="FunFam" id="3.20.20.80:FF:000145">
    <property type="entry name" value="Class III chitinase, putative"/>
    <property type="match status" value="1"/>
</dbReference>
<reference evidence="18" key="1">
    <citation type="journal article" date="2017" name="Nat. Microbiol.">
        <title>Global analysis of biosynthetic gene clusters reveals vast potential of secondary metabolite production in Penicillium species.</title>
        <authorList>
            <person name="Nielsen J.C."/>
            <person name="Grijseels S."/>
            <person name="Prigent S."/>
            <person name="Ji B."/>
            <person name="Dainat J."/>
            <person name="Nielsen K.F."/>
            <person name="Frisvad J.C."/>
            <person name="Workman M."/>
            <person name="Nielsen J."/>
        </authorList>
    </citation>
    <scope>NUCLEOTIDE SEQUENCE [LARGE SCALE GENOMIC DNA]</scope>
    <source>
        <strain evidence="18">IBT 29486</strain>
    </source>
</reference>
<dbReference type="GO" id="GO:0006032">
    <property type="term" value="P:chitin catabolic process"/>
    <property type="evidence" value="ECO:0007669"/>
    <property type="project" value="UniProtKB-KW"/>
</dbReference>
<comment type="caution">
    <text evidence="17">The sequence shown here is derived from an EMBL/GenBank/DDBJ whole genome shotgun (WGS) entry which is preliminary data.</text>
</comment>
<dbReference type="PROSITE" id="PS51910">
    <property type="entry name" value="GH18_2"/>
    <property type="match status" value="1"/>
</dbReference>
<feature type="compositionally biased region" description="Low complexity" evidence="14">
    <location>
        <begin position="336"/>
        <end position="389"/>
    </location>
</feature>
<dbReference type="InterPro" id="IPR017853">
    <property type="entry name" value="GH"/>
</dbReference>
<dbReference type="EMBL" id="MDYP01000043">
    <property type="protein sequence ID" value="OQE01247.1"/>
    <property type="molecule type" value="Genomic_DNA"/>
</dbReference>
<keyword evidence="4" id="KW-0964">Secreted</keyword>
<evidence type="ECO:0000256" key="5">
    <source>
        <dbReference type="ARBA" id="ARBA00022669"/>
    </source>
</evidence>
<gene>
    <name evidence="17" type="ORF">PENVUL_c043G10340</name>
</gene>
<evidence type="ECO:0000256" key="10">
    <source>
        <dbReference type="ARBA" id="ARBA00023326"/>
    </source>
</evidence>
<dbReference type="Pfam" id="PF00704">
    <property type="entry name" value="Glyco_hydro_18"/>
    <property type="match status" value="1"/>
</dbReference>
<keyword evidence="4" id="KW-0134">Cell wall</keyword>
<feature type="compositionally biased region" description="Basic and acidic residues" evidence="14">
    <location>
        <begin position="390"/>
        <end position="399"/>
    </location>
</feature>
<evidence type="ECO:0000256" key="9">
    <source>
        <dbReference type="ARBA" id="ARBA00023295"/>
    </source>
</evidence>
<feature type="region of interest" description="Disordered" evidence="14">
    <location>
        <begin position="330"/>
        <end position="399"/>
    </location>
</feature>
<feature type="signal peptide" evidence="15">
    <location>
        <begin position="1"/>
        <end position="22"/>
    </location>
</feature>
<comment type="catalytic activity">
    <reaction evidence="1">
        <text>Random endo-hydrolysis of N-acetyl-beta-D-glucosaminide (1-&gt;4)-beta-linkages in chitin and chitodextrins.</text>
        <dbReference type="EC" id="3.2.1.14"/>
    </reaction>
</comment>
<dbReference type="OrthoDB" id="2425929at2759"/>
<feature type="compositionally biased region" description="Polar residues" evidence="14">
    <location>
        <begin position="486"/>
        <end position="499"/>
    </location>
</feature>
<dbReference type="InterPro" id="IPR045321">
    <property type="entry name" value="Cts1-like"/>
</dbReference>
<dbReference type="InterPro" id="IPR001223">
    <property type="entry name" value="Glyco_hydro18_cat"/>
</dbReference>
<keyword evidence="15" id="KW-0732">Signal</keyword>
<keyword evidence="5" id="KW-0147">Chitin-binding</keyword>
<dbReference type="PANTHER" id="PTHR45708">
    <property type="entry name" value="ENDOCHITINASE"/>
    <property type="match status" value="1"/>
</dbReference>
<evidence type="ECO:0000256" key="7">
    <source>
        <dbReference type="ARBA" id="ARBA00023024"/>
    </source>
</evidence>
<proteinExistence type="inferred from homology"/>
<sequence>MRRYRSLLPWSILLASLGGAEAKLDLNSASNIVVYWGQNSFNGKGDQAQQPLAHYCDNDDIDVIPMAFNMMVNGPGGAPEIDFSVTSKDCDVFEGTSLKNCPSIAKDIKTCQEKDKTILLSIGGATYSEGGFKSEQDAKDGARLMWETFGPKQEGSDALRPFGDVALDGFDFDFEANVEHMADFANELRSLMEADKTEQKFFLTAAPQCPYPDQADKDILNGPVYIDAIWVQFYNNYCGVNNFNTDSSSSKYNFEEWDNWAKTVSKNKDVKVIVGVPAFTTAASTGYIPSSELAKVIEYTKKFENFGGVMMWDATQAYANEGFIKDVRKSLGPANDSGSSPSDPVSSSASDSTSTDSTKPTTKTTTKSPSSNVPDSSHSSSSSSSVSASHKADEEITIKEHKPVVTVTMTTTITVTVADSEKTPVASVTKPHPPTVAATTAEPKPESNDAKSTVAAETTTRPQASKPTTVVPTSTASPQNEHDLQSNHNESTDQSGTNHLTSILGNDLLSLLDGIRKANQIARGATRAIVNNLRHAHRNSI</sequence>
<dbReference type="GO" id="GO:0008843">
    <property type="term" value="F:endochitinase activity"/>
    <property type="evidence" value="ECO:0007669"/>
    <property type="project" value="UniProtKB-EC"/>
</dbReference>
<feature type="domain" description="GH18" evidence="16">
    <location>
        <begin position="30"/>
        <end position="334"/>
    </location>
</feature>
<dbReference type="Proteomes" id="UP000191518">
    <property type="component" value="Unassembled WGS sequence"/>
</dbReference>
<name>A0A1V6RHE8_9EURO</name>
<feature type="chain" id="PRO_5012144580" description="chitinase" evidence="15">
    <location>
        <begin position="23"/>
        <end position="541"/>
    </location>
</feature>
<organism evidence="17 18">
    <name type="scientific">Penicillium vulpinum</name>
    <dbReference type="NCBI Taxonomy" id="29845"/>
    <lineage>
        <taxon>Eukaryota</taxon>
        <taxon>Fungi</taxon>
        <taxon>Dikarya</taxon>
        <taxon>Ascomycota</taxon>
        <taxon>Pezizomycotina</taxon>
        <taxon>Eurotiomycetes</taxon>
        <taxon>Eurotiomycetidae</taxon>
        <taxon>Eurotiales</taxon>
        <taxon>Aspergillaceae</taxon>
        <taxon>Penicillium</taxon>
    </lineage>
</organism>
<evidence type="ECO:0000256" key="12">
    <source>
        <dbReference type="ARBA" id="ARBA00025727"/>
    </source>
</evidence>
<keyword evidence="10" id="KW-0624">Polysaccharide degradation</keyword>
<dbReference type="EC" id="3.2.1.14" evidence="3"/>
<evidence type="ECO:0000259" key="16">
    <source>
        <dbReference type="PROSITE" id="PS51910"/>
    </source>
</evidence>
<evidence type="ECO:0000256" key="3">
    <source>
        <dbReference type="ARBA" id="ARBA00012729"/>
    </source>
</evidence>
<accession>A0A1V6RHE8</accession>
<keyword evidence="7" id="KW-0146">Chitin degradation</keyword>
<evidence type="ECO:0000256" key="4">
    <source>
        <dbReference type="ARBA" id="ARBA00022512"/>
    </source>
</evidence>
<feature type="region of interest" description="Disordered" evidence="14">
    <location>
        <begin position="422"/>
        <end position="499"/>
    </location>
</feature>
<dbReference type="InterPro" id="IPR001579">
    <property type="entry name" value="Glyco_hydro_18_chit_AS"/>
</dbReference>
<dbReference type="GO" id="GO:0008061">
    <property type="term" value="F:chitin binding"/>
    <property type="evidence" value="ECO:0007669"/>
    <property type="project" value="UniProtKB-KW"/>
</dbReference>
<dbReference type="STRING" id="29845.A0A1V6RHE8"/>
<feature type="compositionally biased region" description="Low complexity" evidence="14">
    <location>
        <begin position="464"/>
        <end position="478"/>
    </location>
</feature>
<keyword evidence="8" id="KW-0119">Carbohydrate metabolism</keyword>
<dbReference type="InterPro" id="IPR050542">
    <property type="entry name" value="Glycosyl_Hydrlase18_Chitinase"/>
</dbReference>
<dbReference type="GO" id="GO:0000272">
    <property type="term" value="P:polysaccharide catabolic process"/>
    <property type="evidence" value="ECO:0007669"/>
    <property type="project" value="UniProtKB-KW"/>
</dbReference>